<proteinExistence type="predicted"/>
<evidence type="ECO:0000313" key="1">
    <source>
        <dbReference type="EMBL" id="KAG2900625.1"/>
    </source>
</evidence>
<organism evidence="1 2">
    <name type="scientific">Phytophthora cactorum</name>
    <dbReference type="NCBI Taxonomy" id="29920"/>
    <lineage>
        <taxon>Eukaryota</taxon>
        <taxon>Sar</taxon>
        <taxon>Stramenopiles</taxon>
        <taxon>Oomycota</taxon>
        <taxon>Peronosporomycetes</taxon>
        <taxon>Peronosporales</taxon>
        <taxon>Peronosporaceae</taxon>
        <taxon>Phytophthora</taxon>
    </lineage>
</organism>
<protein>
    <submittedName>
        <fullName evidence="1">Uncharacterized protein</fullName>
    </submittedName>
</protein>
<accession>A0A8T1BII9</accession>
<comment type="caution">
    <text evidence="1">The sequence shown here is derived from an EMBL/GenBank/DDBJ whole genome shotgun (WGS) entry which is preliminary data.</text>
</comment>
<evidence type="ECO:0000313" key="2">
    <source>
        <dbReference type="Proteomes" id="UP000736787"/>
    </source>
</evidence>
<reference evidence="1" key="1">
    <citation type="submission" date="2018-10" db="EMBL/GenBank/DDBJ databases">
        <title>Effector identification in a new, highly contiguous assembly of the strawberry crown rot pathogen Phytophthora cactorum.</title>
        <authorList>
            <person name="Armitage A.D."/>
            <person name="Nellist C.F."/>
            <person name="Bates H."/>
            <person name="Vickerstaff R.J."/>
            <person name="Harrison R.J."/>
        </authorList>
    </citation>
    <scope>NUCLEOTIDE SEQUENCE</scope>
    <source>
        <strain evidence="1">4040</strain>
    </source>
</reference>
<dbReference type="AlphaFoldDB" id="A0A8T1BII9"/>
<gene>
    <name evidence="1" type="ORF">PC117_g21930</name>
</gene>
<dbReference type="EMBL" id="RCMK01001152">
    <property type="protein sequence ID" value="KAG2900625.1"/>
    <property type="molecule type" value="Genomic_DNA"/>
</dbReference>
<sequence>MLPVSAAGPSSYNMQRSTQGAFAKWVSLVFRYLDGHLEARGKIGGTYCKRMGRIVSRRSHRAEVTTCIVHISTAIHCLIIPRFPTTIATPRTKSSKASILFSHLPNRMPMNRYEEDSH</sequence>
<name>A0A8T1BII9_9STRA</name>
<dbReference type="Proteomes" id="UP000736787">
    <property type="component" value="Unassembled WGS sequence"/>
</dbReference>